<evidence type="ECO:0000256" key="3">
    <source>
        <dbReference type="ARBA" id="ARBA00023052"/>
    </source>
</evidence>
<comment type="caution">
    <text evidence="8">The sequence shown here is derived from an EMBL/GenBank/DDBJ whole genome shotgun (WGS) entry which is preliminary data.</text>
</comment>
<gene>
    <name evidence="6" type="primary">odhA</name>
    <name evidence="8" type="ORF">DX130_01245</name>
</gene>
<dbReference type="EMBL" id="QUBQ01000001">
    <property type="protein sequence ID" value="REK75734.1"/>
    <property type="molecule type" value="Genomic_DNA"/>
</dbReference>
<dbReference type="GO" id="GO:0030976">
    <property type="term" value="F:thiamine pyrophosphate binding"/>
    <property type="evidence" value="ECO:0007669"/>
    <property type="project" value="UniProtKB-UniRule"/>
</dbReference>
<dbReference type="GO" id="GO:0006096">
    <property type="term" value="P:glycolytic process"/>
    <property type="evidence" value="ECO:0007669"/>
    <property type="project" value="UniProtKB-UniRule"/>
</dbReference>
<dbReference type="InterPro" id="IPR005475">
    <property type="entry name" value="Transketolase-like_Pyr-bd"/>
</dbReference>
<protein>
    <recommendedName>
        <fullName evidence="6">2-oxoglutarate dehydrogenase E1 component</fullName>
        <ecNumber evidence="6">1.2.4.2</ecNumber>
    </recommendedName>
    <alternativeName>
        <fullName evidence="6">Alpha-ketoglutarate dehydrogenase</fullName>
    </alternativeName>
</protein>
<dbReference type="CDD" id="cd02016">
    <property type="entry name" value="TPP_E1_OGDC_like"/>
    <property type="match status" value="1"/>
</dbReference>
<evidence type="ECO:0000256" key="1">
    <source>
        <dbReference type="ARBA" id="ARBA00001964"/>
    </source>
</evidence>
<dbReference type="GO" id="GO:0045252">
    <property type="term" value="C:oxoglutarate dehydrogenase complex"/>
    <property type="evidence" value="ECO:0007669"/>
    <property type="project" value="TreeGrafter"/>
</dbReference>
<dbReference type="Pfam" id="PF16870">
    <property type="entry name" value="OxoGdeHyase_C"/>
    <property type="match status" value="1"/>
</dbReference>
<dbReference type="Gene3D" id="1.10.287.1150">
    <property type="entry name" value="TPP helical domain"/>
    <property type="match status" value="1"/>
</dbReference>
<reference evidence="8 9" key="1">
    <citation type="submission" date="2018-08" db="EMBL/GenBank/DDBJ databases">
        <title>Paenibacillus sp. M4BSY-1, whole genome shotgun sequence.</title>
        <authorList>
            <person name="Tuo L."/>
        </authorList>
    </citation>
    <scope>NUCLEOTIDE SEQUENCE [LARGE SCALE GENOMIC DNA]</scope>
    <source>
        <strain evidence="8 9">M4BSY-1</strain>
    </source>
</reference>
<dbReference type="PANTHER" id="PTHR23152:SF4">
    <property type="entry name" value="2-OXOADIPATE DEHYDROGENASE COMPLEX COMPONENT E1"/>
    <property type="match status" value="1"/>
</dbReference>
<comment type="similarity">
    <text evidence="6">Belongs to the alpha-ketoglutarate dehydrogenase family.</text>
</comment>
<dbReference type="InterPro" id="IPR042179">
    <property type="entry name" value="KGD_C_sf"/>
</dbReference>
<dbReference type="Gene3D" id="3.40.50.12470">
    <property type="match status" value="1"/>
</dbReference>
<dbReference type="NCBIfam" id="TIGR00239">
    <property type="entry name" value="2oxo_dh_E1"/>
    <property type="match status" value="1"/>
</dbReference>
<dbReference type="SMART" id="SM00861">
    <property type="entry name" value="Transket_pyr"/>
    <property type="match status" value="1"/>
</dbReference>
<dbReference type="Proteomes" id="UP000261905">
    <property type="component" value="Unassembled WGS sequence"/>
</dbReference>
<organism evidence="8 9">
    <name type="scientific">Paenibacillus paeoniae</name>
    <dbReference type="NCBI Taxonomy" id="2292705"/>
    <lineage>
        <taxon>Bacteria</taxon>
        <taxon>Bacillati</taxon>
        <taxon>Bacillota</taxon>
        <taxon>Bacilli</taxon>
        <taxon>Bacillales</taxon>
        <taxon>Paenibacillaceae</taxon>
        <taxon>Paenibacillus</taxon>
    </lineage>
</organism>
<keyword evidence="4 6" id="KW-0324">Glycolysis</keyword>
<dbReference type="GO" id="GO:0005829">
    <property type="term" value="C:cytosol"/>
    <property type="evidence" value="ECO:0007669"/>
    <property type="project" value="TreeGrafter"/>
</dbReference>
<name>A0A371PHW7_9BACL</name>
<dbReference type="AlphaFoldDB" id="A0A371PHW7"/>
<evidence type="ECO:0000313" key="9">
    <source>
        <dbReference type="Proteomes" id="UP000261905"/>
    </source>
</evidence>
<evidence type="ECO:0000313" key="8">
    <source>
        <dbReference type="EMBL" id="REK75734.1"/>
    </source>
</evidence>
<evidence type="ECO:0000256" key="5">
    <source>
        <dbReference type="ARBA" id="ARBA00051911"/>
    </source>
</evidence>
<dbReference type="GO" id="GO:0004591">
    <property type="term" value="F:oxoglutarate dehydrogenase (succinyl-transferring) activity"/>
    <property type="evidence" value="ECO:0007669"/>
    <property type="project" value="UniProtKB-UniRule"/>
</dbReference>
<dbReference type="PIRSF" id="PIRSF000157">
    <property type="entry name" value="Oxoglu_dh_E1"/>
    <property type="match status" value="1"/>
</dbReference>
<evidence type="ECO:0000256" key="2">
    <source>
        <dbReference type="ARBA" id="ARBA00023002"/>
    </source>
</evidence>
<sequence length="971" mass="107512">MSIHDERNSSPWKSYYGPNLGYVQEQYELFLNDPNAVEASVREMFLVWGAPPSTAAAFSSAAPASSAGAVQSGTAPAVGGPIDSNMLKKVVAAHQLMLNIRRYGHLGADINPLGISQAADTKLLDPETFGLTKEDLLSIPASLIWDNAPESIANGWDAIVRLREIYTRSAAFEFTHIHDENERSWLHKQAESGSFPAPLSNREKEALLERLMQVEQFESFIHKTFVGQKRFSIEGVDMLVPVLDEIVRATAHDGAHHIMIGMAHRGRLNVLTHVLGKPYEKIFSEFHHSPNKELVPSEGSMGINYGWSGDVKYHLGADRAFTEGETVRTKVTLANNPSHLEFINPVVEGFTRAAQEDRSKPGFPEQDLHSAVTVCVHGDAAFIGEGIVAETLNFNNLQGYRNGGTLHIIANNRLGFTTNSVDSRSTYYASDLAKGFDLPIIHVNADDPEACLAAIRLACEYRLRFQKGFVIDLIGYRRFGHNEMDDPEATQPLVYSKVRNHPTVATLYTKLLQSDKTVTEEQAAKLREKTASALQAGYDAMKANEGKAHVQIAQENGEVVPEDVSTAVPMETLKEINLELLNRPEGFTEYTKLQRILQRRATSLNDGEKLDWAHAEALAFATILADGTPIRLSGQDSERGTFAHRHIMLNDNATAKKFTPLHMFPQAKASFAVHNSPLSETAVLAFEYGYNVFAPESFVIWEAQFGDFANVAQVIFDQFMAAGRAKWSQKSGLAILLPHGYEGQGPEHSSARLERFLQLSADNNWTVANLTTSAQYFHLLRKQAAMLGSDNVRPLVLMAPKSLLRNPRVASHGVEFSEGSFKPVLPQFSFTEVKAAKDKVKRLILGTGKVMVDLEEAMSSGGEGDYAWLRVARVEQLYPLPQAELERVIGQFSKLEEIVWVQEEPKNQGSWSYMEPRLRDLAPGKVQVRYIGRPDRASTATGHQEIHAAEQNMIISSALNGQPFESSLVRG</sequence>
<dbReference type="NCBIfam" id="NF008907">
    <property type="entry name" value="PRK12270.1"/>
    <property type="match status" value="1"/>
</dbReference>
<dbReference type="SUPFAM" id="SSF52518">
    <property type="entry name" value="Thiamin diphosphate-binding fold (THDP-binding)"/>
    <property type="match status" value="2"/>
</dbReference>
<dbReference type="InterPro" id="IPR029061">
    <property type="entry name" value="THDP-binding"/>
</dbReference>
<dbReference type="NCBIfam" id="NF006914">
    <property type="entry name" value="PRK09404.1"/>
    <property type="match status" value="1"/>
</dbReference>
<keyword evidence="3 6" id="KW-0786">Thiamine pyrophosphate</keyword>
<dbReference type="Gene3D" id="3.40.50.11610">
    <property type="entry name" value="Multifunctional 2-oxoglutarate metabolism enzyme, C-terminal domain"/>
    <property type="match status" value="1"/>
</dbReference>
<evidence type="ECO:0000256" key="6">
    <source>
        <dbReference type="HAMAP-Rule" id="MF_01169"/>
    </source>
</evidence>
<comment type="function">
    <text evidence="6">E1 component of the 2-oxoglutarate dehydrogenase (OGDH) complex which catalyzes the decarboxylation of 2-oxoglutarate, the first step in the conversion of 2-oxoglutarate to succinyl-CoA and CO(2).</text>
</comment>
<dbReference type="Gene3D" id="3.40.50.970">
    <property type="match status" value="1"/>
</dbReference>
<keyword evidence="2 6" id="KW-0560">Oxidoreductase</keyword>
<dbReference type="Pfam" id="PF02779">
    <property type="entry name" value="Transket_pyr"/>
    <property type="match status" value="1"/>
</dbReference>
<dbReference type="OrthoDB" id="9759785at2"/>
<proteinExistence type="inferred from homology"/>
<dbReference type="HAMAP" id="MF_01169">
    <property type="entry name" value="SucA_OdhA"/>
    <property type="match status" value="1"/>
</dbReference>
<dbReference type="Pfam" id="PF00676">
    <property type="entry name" value="E1_dh"/>
    <property type="match status" value="1"/>
</dbReference>
<dbReference type="InterPro" id="IPR023784">
    <property type="entry name" value="2oxoglutarate_DH_E1_bac"/>
</dbReference>
<evidence type="ECO:0000259" key="7">
    <source>
        <dbReference type="SMART" id="SM00861"/>
    </source>
</evidence>
<dbReference type="InterPro" id="IPR031717">
    <property type="entry name" value="ODO-1/KGD_C"/>
</dbReference>
<comment type="catalytic activity">
    <reaction evidence="5 6">
        <text>N(6)-[(R)-lipoyl]-L-lysyl-[protein] + 2-oxoglutarate + H(+) = N(6)-[(R)-S(8)-succinyldihydrolipoyl]-L-lysyl-[protein] + CO2</text>
        <dbReference type="Rhea" id="RHEA:12188"/>
        <dbReference type="Rhea" id="RHEA-COMP:10474"/>
        <dbReference type="Rhea" id="RHEA-COMP:20092"/>
        <dbReference type="ChEBI" id="CHEBI:15378"/>
        <dbReference type="ChEBI" id="CHEBI:16526"/>
        <dbReference type="ChEBI" id="CHEBI:16810"/>
        <dbReference type="ChEBI" id="CHEBI:83099"/>
        <dbReference type="ChEBI" id="CHEBI:83120"/>
        <dbReference type="EC" id="1.2.4.2"/>
    </reaction>
</comment>
<dbReference type="RefSeq" id="WP_116042191.1">
    <property type="nucleotide sequence ID" value="NZ_QUBQ01000001.1"/>
</dbReference>
<comment type="cofactor">
    <cofactor evidence="1 6">
        <name>thiamine diphosphate</name>
        <dbReference type="ChEBI" id="CHEBI:58937"/>
    </cofactor>
</comment>
<dbReference type="PANTHER" id="PTHR23152">
    <property type="entry name" value="2-OXOGLUTARATE DEHYDROGENASE"/>
    <property type="match status" value="1"/>
</dbReference>
<dbReference type="EC" id="1.2.4.2" evidence="6"/>
<comment type="subunit">
    <text evidence="6">Homodimer. Part of the 2-oxoglutarate dehydrogenase (OGDH) complex composed of E1 (2-oxoglutarate dehydrogenase), E2 (dihydrolipoamide succinyltransferase) and E3 (dihydrolipoamide dehydrogenase); the complex contains multiple copies of the three enzymatic components (E1, E2 and E3).</text>
</comment>
<accession>A0A371PHW7</accession>
<dbReference type="FunFam" id="3.40.50.970:FF:000036">
    <property type="entry name" value="2-oxoglutarate dehydrogenase E1 component"/>
    <property type="match status" value="1"/>
</dbReference>
<dbReference type="InterPro" id="IPR011603">
    <property type="entry name" value="2oxoglutarate_DH_E1"/>
</dbReference>
<keyword evidence="9" id="KW-1185">Reference proteome</keyword>
<evidence type="ECO:0000256" key="4">
    <source>
        <dbReference type="ARBA" id="ARBA00023152"/>
    </source>
</evidence>
<dbReference type="InterPro" id="IPR001017">
    <property type="entry name" value="DH_E1"/>
</dbReference>
<feature type="domain" description="Transketolase-like pyrimidine-binding" evidence="7">
    <location>
        <begin position="610"/>
        <end position="806"/>
    </location>
</feature>
<dbReference type="GO" id="GO:0006099">
    <property type="term" value="P:tricarboxylic acid cycle"/>
    <property type="evidence" value="ECO:0007669"/>
    <property type="project" value="TreeGrafter"/>
</dbReference>